<reference evidence="2 3" key="1">
    <citation type="journal article" date="2018" name="PLoS Genet.">
        <title>Population sequencing reveals clonal diversity and ancestral inbreeding in the grapevine cultivar Chardonnay.</title>
        <authorList>
            <person name="Roach M.J."/>
            <person name="Johnson D.L."/>
            <person name="Bohlmann J."/>
            <person name="van Vuuren H.J."/>
            <person name="Jones S.J."/>
            <person name="Pretorius I.S."/>
            <person name="Schmidt S.A."/>
            <person name="Borneman A.R."/>
        </authorList>
    </citation>
    <scope>NUCLEOTIDE SEQUENCE [LARGE SCALE GENOMIC DNA]</scope>
    <source>
        <strain evidence="3">cv. Chardonnay</strain>
        <tissue evidence="2">Leaf</tissue>
    </source>
</reference>
<dbReference type="AlphaFoldDB" id="A0A438I3N5"/>
<feature type="compositionally biased region" description="Polar residues" evidence="1">
    <location>
        <begin position="68"/>
        <end position="89"/>
    </location>
</feature>
<proteinExistence type="predicted"/>
<dbReference type="Proteomes" id="UP000288805">
    <property type="component" value="Unassembled WGS sequence"/>
</dbReference>
<name>A0A438I3N5_VITVI</name>
<sequence>MISHQKSHSAGISQLRKWFWHTSATSQHSDINFAAAKLTAKLLRKWQVAAKLAFSPSSPSPSHAVCLRSSSPFSNAGQRSISQNGTNTRGKVFIPFESQKSCERSHLQTCSKAFAVETKSSPVKPAPPKPPASDI</sequence>
<gene>
    <name evidence="2" type="ORF">CK203_035466</name>
</gene>
<protein>
    <submittedName>
        <fullName evidence="2">Uncharacterized protein</fullName>
    </submittedName>
</protein>
<feature type="region of interest" description="Disordered" evidence="1">
    <location>
        <begin position="54"/>
        <end position="90"/>
    </location>
</feature>
<evidence type="ECO:0000313" key="2">
    <source>
        <dbReference type="EMBL" id="RVW91319.1"/>
    </source>
</evidence>
<comment type="caution">
    <text evidence="2">The sequence shown here is derived from an EMBL/GenBank/DDBJ whole genome shotgun (WGS) entry which is preliminary data.</text>
</comment>
<evidence type="ECO:0000313" key="3">
    <source>
        <dbReference type="Proteomes" id="UP000288805"/>
    </source>
</evidence>
<accession>A0A438I3N5</accession>
<organism evidence="2 3">
    <name type="scientific">Vitis vinifera</name>
    <name type="common">Grape</name>
    <dbReference type="NCBI Taxonomy" id="29760"/>
    <lineage>
        <taxon>Eukaryota</taxon>
        <taxon>Viridiplantae</taxon>
        <taxon>Streptophyta</taxon>
        <taxon>Embryophyta</taxon>
        <taxon>Tracheophyta</taxon>
        <taxon>Spermatophyta</taxon>
        <taxon>Magnoliopsida</taxon>
        <taxon>eudicotyledons</taxon>
        <taxon>Gunneridae</taxon>
        <taxon>Pentapetalae</taxon>
        <taxon>rosids</taxon>
        <taxon>Vitales</taxon>
        <taxon>Vitaceae</taxon>
        <taxon>Viteae</taxon>
        <taxon>Vitis</taxon>
    </lineage>
</organism>
<evidence type="ECO:0000256" key="1">
    <source>
        <dbReference type="SAM" id="MobiDB-lite"/>
    </source>
</evidence>
<dbReference type="EMBL" id="QGNW01000147">
    <property type="protein sequence ID" value="RVW91319.1"/>
    <property type="molecule type" value="Genomic_DNA"/>
</dbReference>